<dbReference type="SUPFAM" id="SSF101898">
    <property type="entry name" value="NHL repeat"/>
    <property type="match status" value="1"/>
</dbReference>
<dbReference type="OrthoDB" id="9798693at2"/>
<dbReference type="PIRSF" id="PIRSF031900">
    <property type="entry name" value="UCP031900"/>
    <property type="match status" value="1"/>
</dbReference>
<keyword evidence="3" id="KW-1185">Reference proteome</keyword>
<name>A0A4R5VF27_9RHOB</name>
<comment type="caution">
    <text evidence="2">The sequence shown here is derived from an EMBL/GenBank/DDBJ whole genome shotgun (WGS) entry which is preliminary data.</text>
</comment>
<reference evidence="2 3" key="1">
    <citation type="submission" date="2019-03" db="EMBL/GenBank/DDBJ databases">
        <title>Ruegeria lutea sp. nov., a novel strain, isolated from marine sediment, the Masan Bay, South Korea.</title>
        <authorList>
            <person name="Kim J."/>
            <person name="Kim D.-Y."/>
            <person name="Lee S.-S."/>
        </authorList>
    </citation>
    <scope>NUCLEOTIDE SEQUENCE [LARGE SCALE GENOMIC DNA]</scope>
    <source>
        <strain evidence="2 3">318-1</strain>
    </source>
</reference>
<dbReference type="InterPro" id="IPR015943">
    <property type="entry name" value="WD40/YVTN_repeat-like_dom_sf"/>
</dbReference>
<dbReference type="InterPro" id="IPR027372">
    <property type="entry name" value="Phytase-like_dom"/>
</dbReference>
<dbReference type="Pfam" id="PF13449">
    <property type="entry name" value="Phytase-like"/>
    <property type="match status" value="1"/>
</dbReference>
<accession>A0A4R5VF27</accession>
<dbReference type="Proteomes" id="UP000295301">
    <property type="component" value="Unassembled WGS sequence"/>
</dbReference>
<dbReference type="AlphaFoldDB" id="A0A4R5VF27"/>
<protein>
    <submittedName>
        <fullName evidence="2">Esterase-like activity of phytase family protein</fullName>
    </submittedName>
</protein>
<gene>
    <name evidence="2" type="ORF">E1832_04390</name>
</gene>
<evidence type="ECO:0000259" key="1">
    <source>
        <dbReference type="Pfam" id="PF13449"/>
    </source>
</evidence>
<evidence type="ECO:0000313" key="3">
    <source>
        <dbReference type="Proteomes" id="UP000295301"/>
    </source>
</evidence>
<sequence>MRLGSALAVVALLLAGCEREGAEGPGAAQFLSAHDWERDEAWFGGFSGLHVFAGGARALVLNDSARLVDLRLTRDGAGQIAGIDPQMRWRLRSSEGKNLSGRIADAEGLAIGPGGALYVSFEGVHRVARYDRPDAPARVLNAPQVFRGLPENGSLEGLAIDARGRLYTLPESGRDAAGRIPVYRRDAEGWAVAFTLPARGRFLPVGADIGPDGRLYVLERAVSLFGFRSRLRRWSLTDTAATDEETLLTTAAGTHDNLEGLSVWRDADGALRVTMISDDNFLALQRTELVEYRLPD</sequence>
<organism evidence="2 3">
    <name type="scientific">Antarcticimicrobium luteum</name>
    <dbReference type="NCBI Taxonomy" id="2547397"/>
    <lineage>
        <taxon>Bacteria</taxon>
        <taxon>Pseudomonadati</taxon>
        <taxon>Pseudomonadota</taxon>
        <taxon>Alphaproteobacteria</taxon>
        <taxon>Rhodobacterales</taxon>
        <taxon>Paracoccaceae</taxon>
        <taxon>Antarcticimicrobium</taxon>
    </lineage>
</organism>
<proteinExistence type="predicted"/>
<dbReference type="Gene3D" id="2.130.10.10">
    <property type="entry name" value="YVTN repeat-like/Quinoprotein amine dehydrogenase"/>
    <property type="match status" value="1"/>
</dbReference>
<dbReference type="InterPro" id="IPR014567">
    <property type="entry name" value="UCP031900"/>
</dbReference>
<evidence type="ECO:0000313" key="2">
    <source>
        <dbReference type="EMBL" id="TDK51069.1"/>
    </source>
</evidence>
<dbReference type="EMBL" id="SMUV01000050">
    <property type="protein sequence ID" value="TDK51069.1"/>
    <property type="molecule type" value="Genomic_DNA"/>
</dbReference>
<dbReference type="PROSITE" id="PS51257">
    <property type="entry name" value="PROKAR_LIPOPROTEIN"/>
    <property type="match status" value="1"/>
</dbReference>
<dbReference type="RefSeq" id="WP_133358520.1">
    <property type="nucleotide sequence ID" value="NZ_SMUV01000050.1"/>
</dbReference>
<feature type="domain" description="Phytase-like" evidence="1">
    <location>
        <begin position="42"/>
        <end position="281"/>
    </location>
</feature>